<gene>
    <name evidence="3" type="ORF">Q0N40_06885</name>
</gene>
<protein>
    <submittedName>
        <fullName evidence="3">(2Fe-2S)-binding protein</fullName>
    </submittedName>
</protein>
<dbReference type="GO" id="GO:0051537">
    <property type="term" value="F:2 iron, 2 sulfur cluster binding"/>
    <property type="evidence" value="ECO:0007669"/>
    <property type="project" value="InterPro"/>
</dbReference>
<dbReference type="Pfam" id="PF11575">
    <property type="entry name" value="FhuF_C"/>
    <property type="match status" value="1"/>
</dbReference>
<organism evidence="3 4">
    <name type="scientific">Corynebacterium pseudokroppenstedtii</name>
    <dbReference type="NCBI Taxonomy" id="2804917"/>
    <lineage>
        <taxon>Bacteria</taxon>
        <taxon>Bacillati</taxon>
        <taxon>Actinomycetota</taxon>
        <taxon>Actinomycetes</taxon>
        <taxon>Mycobacteriales</taxon>
        <taxon>Corynebacteriaceae</taxon>
        <taxon>Corynebacterium</taxon>
    </lineage>
</organism>
<dbReference type="Proteomes" id="UP001174314">
    <property type="component" value="Chromosome"/>
</dbReference>
<accession>A0AAU0PZC9</accession>
<keyword evidence="4" id="KW-1185">Reference proteome</keyword>
<evidence type="ECO:0000256" key="1">
    <source>
        <dbReference type="SAM" id="MobiDB-lite"/>
    </source>
</evidence>
<proteinExistence type="predicted"/>
<dbReference type="KEGG" id="cpsk:Q0N40_06885"/>
<sequence>MGTNSLDRAFARLISRQPRFAPEIGGVSPNGVHSRPDEGALSSNENRHPTGPTSEQGFDQTPEQESAGARWTLSDLVDPSVMTRNVAAAQRQFQLESEKDAAHLWLYSFCNTLVAPSLWLTVQESVCPSPNIDDGILKHREGMWWSFHPGATTTSDQFGAIFADTIRPVIESLSEVTSVSPAPLRAIAVDALGSAATEAGNDDFAPEEGEECATTCEDAFRDEAATWGARVPPFRSQWITDAMGEDRVVVVRSSCCMMYRSPMADMCTNCPRRDKESRRNLLEL</sequence>
<dbReference type="EMBL" id="CP137757">
    <property type="protein sequence ID" value="WPF24278.1"/>
    <property type="molecule type" value="Genomic_DNA"/>
</dbReference>
<feature type="compositionally biased region" description="Polar residues" evidence="1">
    <location>
        <begin position="51"/>
        <end position="64"/>
    </location>
</feature>
<feature type="domain" description="Ferric siderophore reductase C-terminal" evidence="2">
    <location>
        <begin position="252"/>
        <end position="272"/>
    </location>
</feature>
<evidence type="ECO:0000313" key="3">
    <source>
        <dbReference type="EMBL" id="WPF24278.1"/>
    </source>
</evidence>
<feature type="region of interest" description="Disordered" evidence="1">
    <location>
        <begin position="21"/>
        <end position="67"/>
    </location>
</feature>
<evidence type="ECO:0000259" key="2">
    <source>
        <dbReference type="Pfam" id="PF11575"/>
    </source>
</evidence>
<dbReference type="RefSeq" id="WP_221923644.1">
    <property type="nucleotide sequence ID" value="NZ_CP137757.1"/>
</dbReference>
<name>A0AAU0PZC9_9CORY</name>
<dbReference type="InterPro" id="IPR024726">
    <property type="entry name" value="FhuF_C"/>
</dbReference>
<evidence type="ECO:0000313" key="4">
    <source>
        <dbReference type="Proteomes" id="UP001174314"/>
    </source>
</evidence>
<reference evidence="3 4" key="1">
    <citation type="submission" date="2023-10" db="EMBL/GenBank/DDBJ databases">
        <title>complete genome sequence of Corynebacterium pseudokroppenstedtii P15-C1.</title>
        <authorList>
            <person name="Bruggemann H."/>
            <person name="Poehlein A."/>
        </authorList>
    </citation>
    <scope>NUCLEOTIDE SEQUENCE [LARGE SCALE GENOMIC DNA]</scope>
    <source>
        <strain evidence="3 4">P15_C1</strain>
    </source>
</reference>
<dbReference type="AlphaFoldDB" id="A0AAU0PZC9"/>